<accession>A0ABX7XWD2</accession>
<name>A0ABX7XWD2_9BACT</name>
<evidence type="ECO:0000313" key="3">
    <source>
        <dbReference type="Proteomes" id="UP000682005"/>
    </source>
</evidence>
<gene>
    <name evidence="2" type="ORF">J5A51_01820</name>
</gene>
<feature type="compositionally biased region" description="Polar residues" evidence="1">
    <location>
        <begin position="824"/>
        <end position="834"/>
    </location>
</feature>
<dbReference type="RefSeq" id="WP_050696442.1">
    <property type="nucleotide sequence ID" value="NZ_CP012075.1"/>
</dbReference>
<evidence type="ECO:0000256" key="1">
    <source>
        <dbReference type="SAM" id="MobiDB-lite"/>
    </source>
</evidence>
<protein>
    <recommendedName>
        <fullName evidence="4">Tetratricopeptide repeat protein</fullName>
    </recommendedName>
</protein>
<dbReference type="Proteomes" id="UP000682005">
    <property type="component" value="Chromosome 2"/>
</dbReference>
<evidence type="ECO:0008006" key="4">
    <source>
        <dbReference type="Google" id="ProtNLM"/>
    </source>
</evidence>
<dbReference type="SUPFAM" id="SSF48452">
    <property type="entry name" value="TPR-like"/>
    <property type="match status" value="1"/>
</dbReference>
<sequence>MKVLTLYIDKWYIIGAVCVDGVPHLITPSNGENRFWLYFYEDVANDTIVYGKDNKQHYHNNDNHYYGNVFDLIPDSTASFMRYGRKQEMYKIFYTSGILDELRSAVDEKPGEIDTYISFSKDISDAARLVFLQSVLEENNFVVKESVARIGQLALEHAFRRGQYEEDGFYLLLNACNENLSYSVYEHTDNILLRKAEDALKGMGTDLRSRALLEKVVKSINQRELFLDSEQDYEREYLRLGQFADQWIEKLEDAIPGRPITITNVRFSQLPNIYDTTVLKKEIDTRTHVIVDDIVREITTFVKNLNIPNDKVKGVMFLGNTFTNEQFIRAIKERYLLSEDKYIFYKDSDLPHIVAVYSIMDCSQFSEATQMAIANGATELERLKLAQEEEARRLEAERKRAEQEAKDKAAHESENKYKEALANIYDYEKKQDYAQMSDWADIALQHNPDDQEARQKKAEATRLLSEKKVKEEQYKSIIQRAQKSLEEKQWQDALSQSDAALNLMPNSKEADRIHQIARKQIDSQAQIEKYLTRADMFLAQKSYKEALEELKKVQSFDSENKDAQERILQIEQIQEVHDQQIAELIRQYQEAEDSKDFDAAIATCNELIDTDTPNQRKWTEKVERLKTAKVEFAKEEEKWQTIKRKIDSALFMENWAEVVSLGKEALRIREDENLRLNIRRAEEKLAVLQAEENYKQGIYEVKDFIVDKKWDEARELLSDLQARYPDHKGEMKLLFKQIFDAETAFDKQYAKKDSLFQGNEPDEDNDFDSQTRQSEDDFFGNEKNISPAPKSKPQMASPATPNSEDDFFDMDVSPSRHKTETSRVVRSTSDDFNF</sequence>
<feature type="region of interest" description="Disordered" evidence="1">
    <location>
        <begin position="755"/>
        <end position="834"/>
    </location>
</feature>
<organism evidence="2 3">
    <name type="scientific">Prevotella fusca JCM 17724</name>
    <dbReference type="NCBI Taxonomy" id="1236517"/>
    <lineage>
        <taxon>Bacteria</taxon>
        <taxon>Pseudomonadati</taxon>
        <taxon>Bacteroidota</taxon>
        <taxon>Bacteroidia</taxon>
        <taxon>Bacteroidales</taxon>
        <taxon>Prevotellaceae</taxon>
        <taxon>Prevotella</taxon>
    </lineage>
</organism>
<evidence type="ECO:0000313" key="2">
    <source>
        <dbReference type="EMBL" id="QUB86028.1"/>
    </source>
</evidence>
<reference evidence="2 3" key="1">
    <citation type="submission" date="2021-03" db="EMBL/GenBank/DDBJ databases">
        <title>Human Oral Microbial Genomes.</title>
        <authorList>
            <person name="Johnston C.D."/>
            <person name="Chen T."/>
            <person name="Dewhirst F.E."/>
        </authorList>
    </citation>
    <scope>NUCLEOTIDE SEQUENCE [LARGE SCALE GENOMIC DNA]</scope>
    <source>
        <strain evidence="2 3">W1435</strain>
    </source>
</reference>
<dbReference type="EMBL" id="CP072369">
    <property type="protein sequence ID" value="QUB86028.1"/>
    <property type="molecule type" value="Genomic_DNA"/>
</dbReference>
<dbReference type="InterPro" id="IPR011990">
    <property type="entry name" value="TPR-like_helical_dom_sf"/>
</dbReference>
<feature type="region of interest" description="Disordered" evidence="1">
    <location>
        <begin position="394"/>
        <end position="414"/>
    </location>
</feature>
<keyword evidence="3" id="KW-1185">Reference proteome</keyword>
<proteinExistence type="predicted"/>
<dbReference type="Gene3D" id="1.25.40.10">
    <property type="entry name" value="Tetratricopeptide repeat domain"/>
    <property type="match status" value="1"/>
</dbReference>